<name>E3NG90_CAERE</name>
<proteinExistence type="predicted"/>
<accession>E3NG90</accession>
<keyword evidence="2" id="KW-1185">Reference proteome</keyword>
<dbReference type="HOGENOM" id="CLU_1311135_0_0_1"/>
<dbReference type="AlphaFoldDB" id="E3NG90"/>
<protein>
    <submittedName>
        <fullName evidence="1">Uncharacterized protein</fullName>
    </submittedName>
</protein>
<organism evidence="2">
    <name type="scientific">Caenorhabditis remanei</name>
    <name type="common">Caenorhabditis vulgaris</name>
    <dbReference type="NCBI Taxonomy" id="31234"/>
    <lineage>
        <taxon>Eukaryota</taxon>
        <taxon>Metazoa</taxon>
        <taxon>Ecdysozoa</taxon>
        <taxon>Nematoda</taxon>
        <taxon>Chromadorea</taxon>
        <taxon>Rhabditida</taxon>
        <taxon>Rhabditina</taxon>
        <taxon>Rhabditomorpha</taxon>
        <taxon>Rhabditoidea</taxon>
        <taxon>Rhabditidae</taxon>
        <taxon>Peloderinae</taxon>
        <taxon>Caenorhabditis</taxon>
    </lineage>
</organism>
<sequence>MYSYFYRINGIFGAILELIGCLDRTHPPPTRLPQLASCDVSPAHPENQQIVELRTILARVREINEVYHLPVRTVYLLLSIFLKNDVHLGRKISFSGTATSKSTQPGSWGKHLPDCRQGVHFPSKRTDDWRKDSLFSDSKSPGMSSSLLGSRNSTRSIICRSAPSTYCKEAVSSTTTTLKLLNCSMKTDILNGWTIEYDFRYHGMLRDTLQ</sequence>
<dbReference type="Proteomes" id="UP000008281">
    <property type="component" value="Unassembled WGS sequence"/>
</dbReference>
<reference evidence="1" key="1">
    <citation type="submission" date="2007-07" db="EMBL/GenBank/DDBJ databases">
        <title>PCAP assembly of the Caenorhabditis remanei genome.</title>
        <authorList>
            <consortium name="The Caenorhabditis remanei Sequencing Consortium"/>
            <person name="Wilson R.K."/>
        </authorList>
    </citation>
    <scope>NUCLEOTIDE SEQUENCE [LARGE SCALE GENOMIC DNA]</scope>
    <source>
        <strain evidence="1">PB4641</strain>
    </source>
</reference>
<evidence type="ECO:0000313" key="1">
    <source>
        <dbReference type="EMBL" id="EFO96993.1"/>
    </source>
</evidence>
<dbReference type="EMBL" id="DS268651">
    <property type="protein sequence ID" value="EFO96993.1"/>
    <property type="molecule type" value="Genomic_DNA"/>
</dbReference>
<dbReference type="InParanoid" id="E3NG90"/>
<gene>
    <name evidence="1" type="ORF">CRE_27886</name>
</gene>
<evidence type="ECO:0000313" key="2">
    <source>
        <dbReference type="Proteomes" id="UP000008281"/>
    </source>
</evidence>